<dbReference type="PANTHER" id="PTHR34809:SF1">
    <property type="entry name" value="MALTOSE EXCESS PROTEIN 1, CHLOROPLASTIC-RELATED"/>
    <property type="match status" value="1"/>
</dbReference>
<dbReference type="GO" id="GO:0009941">
    <property type="term" value="C:chloroplast envelope"/>
    <property type="evidence" value="ECO:0007669"/>
    <property type="project" value="TreeGrafter"/>
</dbReference>
<dbReference type="EMBL" id="VEPZ02001572">
    <property type="protein sequence ID" value="KAE8667539.1"/>
    <property type="molecule type" value="Genomic_DNA"/>
</dbReference>
<dbReference type="InterPro" id="IPR034628">
    <property type="entry name" value="MEX1/MEX1-like"/>
</dbReference>
<reference evidence="2" key="1">
    <citation type="submission" date="2019-09" db="EMBL/GenBank/DDBJ databases">
        <title>Draft genome information of white flower Hibiscus syriacus.</title>
        <authorList>
            <person name="Kim Y.-M."/>
        </authorList>
    </citation>
    <scope>NUCLEOTIDE SEQUENCE [LARGE SCALE GENOMIC DNA]</scope>
    <source>
        <strain evidence="2">YM2019G1</strain>
    </source>
</reference>
<name>A0A6A2Y4V9_HIBSY</name>
<feature type="transmembrane region" description="Helical" evidence="1">
    <location>
        <begin position="339"/>
        <end position="356"/>
    </location>
</feature>
<gene>
    <name evidence="2" type="ORF">F3Y22_tig00112402pilonHSYRG00327</name>
</gene>
<sequence>MIDSLILPMASIAANAQFSLCSRNCGFPKRLVPSKCFSSSKNKLPLSQHSFLQLRHRVCPIRALESDVPHPLHKGSVDFKRSKDYEQWDSLTSAFSGAANIPFLLLQLPQIILNARNLLAGNKTALLAVPWLGMCTGLLGNLSLLSYFAKKKEKEAVVVQALGVVSTYVVIAQLAVAEAMPFPYFMATSVVVGSGLVLNFLNYYDMLNTTIWQFWEDFITVGGLSVLPQIMWSTFVPYIPNSILPGAVAFFLAVAAVTMKHMGKLSEKGVKFVGAISGWTATLLFMWMPVSQMWTNFLNPDNIKGLSAISMLLAMIGNGLMIPRALFIRDFMWFTGSTWATLFYGYANIVCLYFFNSIGREFFFAATVGLISWLGMALWRDTVVHGYESPIRTLKELVFGFLKSYPKWIVV</sequence>
<feature type="transmembrane region" description="Helical" evidence="1">
    <location>
        <begin position="90"/>
        <end position="108"/>
    </location>
</feature>
<comment type="caution">
    <text evidence="2">The sequence shown here is derived from an EMBL/GenBank/DDBJ whole genome shotgun (WGS) entry which is preliminary data.</text>
</comment>
<feature type="transmembrane region" description="Helical" evidence="1">
    <location>
        <begin position="128"/>
        <end position="149"/>
    </location>
</feature>
<dbReference type="GO" id="GO:0005363">
    <property type="term" value="F:maltose transmembrane transporter activity"/>
    <property type="evidence" value="ECO:0007669"/>
    <property type="project" value="TreeGrafter"/>
</dbReference>
<organism evidence="2 3">
    <name type="scientific">Hibiscus syriacus</name>
    <name type="common">Rose of Sharon</name>
    <dbReference type="NCBI Taxonomy" id="106335"/>
    <lineage>
        <taxon>Eukaryota</taxon>
        <taxon>Viridiplantae</taxon>
        <taxon>Streptophyta</taxon>
        <taxon>Embryophyta</taxon>
        <taxon>Tracheophyta</taxon>
        <taxon>Spermatophyta</taxon>
        <taxon>Magnoliopsida</taxon>
        <taxon>eudicotyledons</taxon>
        <taxon>Gunneridae</taxon>
        <taxon>Pentapetalae</taxon>
        <taxon>rosids</taxon>
        <taxon>malvids</taxon>
        <taxon>Malvales</taxon>
        <taxon>Malvaceae</taxon>
        <taxon>Malvoideae</taxon>
        <taxon>Hibiscus</taxon>
    </lineage>
</organism>
<keyword evidence="3" id="KW-1185">Reference proteome</keyword>
<accession>A0A6A2Y4V9</accession>
<feature type="transmembrane region" description="Helical" evidence="1">
    <location>
        <begin position="362"/>
        <end position="379"/>
    </location>
</feature>
<feature type="transmembrane region" description="Helical" evidence="1">
    <location>
        <begin position="156"/>
        <end position="176"/>
    </location>
</feature>
<evidence type="ECO:0000313" key="2">
    <source>
        <dbReference type="EMBL" id="KAE8667539.1"/>
    </source>
</evidence>
<dbReference type="PANTHER" id="PTHR34809">
    <property type="entry name" value="MALTOSE EXCESS PROTEIN 1, CHLOROPLASTIC-RELATED"/>
    <property type="match status" value="1"/>
</dbReference>
<dbReference type="Proteomes" id="UP000436088">
    <property type="component" value="Unassembled WGS sequence"/>
</dbReference>
<feature type="transmembrane region" description="Helical" evidence="1">
    <location>
        <begin position="269"/>
        <end position="288"/>
    </location>
</feature>
<dbReference type="AlphaFoldDB" id="A0A6A2Y4V9"/>
<evidence type="ECO:0000256" key="1">
    <source>
        <dbReference type="SAM" id="Phobius"/>
    </source>
</evidence>
<keyword evidence="1" id="KW-0812">Transmembrane</keyword>
<feature type="transmembrane region" description="Helical" evidence="1">
    <location>
        <begin position="182"/>
        <end position="202"/>
    </location>
</feature>
<feature type="transmembrane region" description="Helical" evidence="1">
    <location>
        <begin position="308"/>
        <end position="327"/>
    </location>
</feature>
<protein>
    <submittedName>
        <fullName evidence="2">Maltose excess protein 1-like</fullName>
    </submittedName>
</protein>
<keyword evidence="1" id="KW-1133">Transmembrane helix</keyword>
<feature type="transmembrane region" description="Helical" evidence="1">
    <location>
        <begin position="238"/>
        <end position="257"/>
    </location>
</feature>
<proteinExistence type="predicted"/>
<keyword evidence="1" id="KW-0472">Membrane</keyword>
<evidence type="ECO:0000313" key="3">
    <source>
        <dbReference type="Proteomes" id="UP000436088"/>
    </source>
</evidence>